<feature type="region of interest" description="Disordered" evidence="1">
    <location>
        <begin position="64"/>
        <end position="112"/>
    </location>
</feature>
<feature type="region of interest" description="Disordered" evidence="1">
    <location>
        <begin position="145"/>
        <end position="165"/>
    </location>
</feature>
<gene>
    <name evidence="2" type="ORF">EYC84_003118</name>
</gene>
<comment type="caution">
    <text evidence="2">The sequence shown here is derived from an EMBL/GenBank/DDBJ whole genome shotgun (WGS) entry which is preliminary data.</text>
</comment>
<dbReference type="EMBL" id="VICG01000004">
    <property type="protein sequence ID" value="KAA8572501.1"/>
    <property type="molecule type" value="Genomic_DNA"/>
</dbReference>
<evidence type="ECO:0000313" key="3">
    <source>
        <dbReference type="Proteomes" id="UP000322873"/>
    </source>
</evidence>
<organism evidence="2 3">
    <name type="scientific">Monilinia fructicola</name>
    <name type="common">Brown rot fungus</name>
    <name type="synonym">Ciboria fructicola</name>
    <dbReference type="NCBI Taxonomy" id="38448"/>
    <lineage>
        <taxon>Eukaryota</taxon>
        <taxon>Fungi</taxon>
        <taxon>Dikarya</taxon>
        <taxon>Ascomycota</taxon>
        <taxon>Pezizomycotina</taxon>
        <taxon>Leotiomycetes</taxon>
        <taxon>Helotiales</taxon>
        <taxon>Sclerotiniaceae</taxon>
        <taxon>Monilinia</taxon>
    </lineage>
</organism>
<name>A0A5M9JTC6_MONFR</name>
<reference evidence="2 3" key="1">
    <citation type="submission" date="2019-06" db="EMBL/GenBank/DDBJ databases">
        <title>Genome Sequence of the Brown Rot Fungal Pathogen Monilinia fructicola.</title>
        <authorList>
            <person name="De Miccolis Angelini R.M."/>
            <person name="Landi L."/>
            <person name="Abate D."/>
            <person name="Pollastro S."/>
            <person name="Romanazzi G."/>
            <person name="Faretra F."/>
        </authorList>
    </citation>
    <scope>NUCLEOTIDE SEQUENCE [LARGE SCALE GENOMIC DNA]</scope>
    <source>
        <strain evidence="2 3">Mfrc123</strain>
    </source>
</reference>
<feature type="compositionally biased region" description="Basic residues" evidence="1">
    <location>
        <begin position="66"/>
        <end position="87"/>
    </location>
</feature>
<evidence type="ECO:0000256" key="1">
    <source>
        <dbReference type="SAM" id="MobiDB-lite"/>
    </source>
</evidence>
<dbReference type="Proteomes" id="UP000322873">
    <property type="component" value="Unassembled WGS sequence"/>
</dbReference>
<evidence type="ECO:0000313" key="2">
    <source>
        <dbReference type="EMBL" id="KAA8572501.1"/>
    </source>
</evidence>
<keyword evidence="3" id="KW-1185">Reference proteome</keyword>
<dbReference type="VEuPathDB" id="FungiDB:MFRU_003g02830"/>
<proteinExistence type="predicted"/>
<accession>A0A5M9JTC6</accession>
<protein>
    <submittedName>
        <fullName evidence="2">Uncharacterized protein</fullName>
    </submittedName>
</protein>
<sequence>MTTPCTRAPNTQSDAQWLHDMGYLNGIQDFMTDYGFTHDEQDRRDALNLIRQFRNEHQAAWEKLHHQTPHALRNRKSQLAHEKRRPAFWHGDPSCQEPPPPPEEPSSRAREAAAQPSLFFLISSHRISPPLSKRACRFNSSFISADSSQVSLSKSSQQMLSHKTE</sequence>
<dbReference type="AlphaFoldDB" id="A0A5M9JTC6"/>